<dbReference type="eggNOG" id="arCOG00177">
    <property type="taxonomic scope" value="Archaea"/>
</dbReference>
<dbReference type="EC" id="7.5.2.13" evidence="13"/>
<dbReference type="Pfam" id="PF08402">
    <property type="entry name" value="TOBE_2"/>
    <property type="match status" value="1"/>
</dbReference>
<dbReference type="CDD" id="cd03301">
    <property type="entry name" value="ABC_MalK_N"/>
    <property type="match status" value="1"/>
</dbReference>
<evidence type="ECO:0000313" key="15">
    <source>
        <dbReference type="EMBL" id="EFW90066.1"/>
    </source>
</evidence>
<evidence type="ECO:0000256" key="9">
    <source>
        <dbReference type="ARBA" id="ARBA00051890"/>
    </source>
</evidence>
<dbReference type="GO" id="GO:0016887">
    <property type="term" value="F:ATP hydrolysis activity"/>
    <property type="evidence" value="ECO:0007669"/>
    <property type="project" value="InterPro"/>
</dbReference>
<evidence type="ECO:0000256" key="2">
    <source>
        <dbReference type="ARBA" id="ARBA00022448"/>
    </source>
</evidence>
<dbReference type="InterPro" id="IPR003439">
    <property type="entry name" value="ABC_transporter-like_ATP-bd"/>
</dbReference>
<dbReference type="PROSITE" id="PS50893">
    <property type="entry name" value="ABC_TRANSPORTER_2"/>
    <property type="match status" value="1"/>
</dbReference>
<dbReference type="OrthoDB" id="18368at2157"/>
<keyword evidence="18" id="KW-1185">Reference proteome</keyword>
<dbReference type="InterPro" id="IPR027417">
    <property type="entry name" value="P-loop_NTPase"/>
</dbReference>
<comment type="subunit">
    <text evidence="12">The complex is composed of two ATP-binding proteins (XacJ and XacK), two transmembrane proteins (XacH and XacI) and a solute-binding protein (XacG).</text>
</comment>
<dbReference type="Gene3D" id="3.40.50.300">
    <property type="entry name" value="P-loop containing nucleotide triphosphate hydrolases"/>
    <property type="match status" value="1"/>
</dbReference>
<keyword evidence="5 16" id="KW-0067">ATP-binding</keyword>
<evidence type="ECO:0000256" key="11">
    <source>
        <dbReference type="ARBA" id="ARBA00061029"/>
    </source>
</evidence>
<evidence type="ECO:0000256" key="6">
    <source>
        <dbReference type="ARBA" id="ARBA00022967"/>
    </source>
</evidence>
<proteinExistence type="inferred from homology"/>
<accession>E7QZE5</accession>
<evidence type="ECO:0000256" key="4">
    <source>
        <dbReference type="ARBA" id="ARBA00022741"/>
    </source>
</evidence>
<dbReference type="PANTHER" id="PTHR43875">
    <property type="entry name" value="MALTODEXTRIN IMPORT ATP-BINDING PROTEIN MSMX"/>
    <property type="match status" value="1"/>
</dbReference>
<comment type="similarity">
    <text evidence="11">Belongs to the ABC transporter superfamily. Carbohydrate uptake transporter-1 (CUT1) (TC 3.A.1.1) family.</text>
</comment>
<evidence type="ECO:0000256" key="1">
    <source>
        <dbReference type="ARBA" id="ARBA00004202"/>
    </source>
</evidence>
<keyword evidence="3" id="KW-1003">Cell membrane</keyword>
<dbReference type="RefSeq" id="WP_007983142.1">
    <property type="nucleotide sequence ID" value="NZ_AEMG01000029.1"/>
</dbReference>
<dbReference type="AlphaFoldDB" id="E7QZE5"/>
<dbReference type="Gene3D" id="2.40.50.100">
    <property type="match status" value="1"/>
</dbReference>
<dbReference type="InterPro" id="IPR008995">
    <property type="entry name" value="Mo/tungstate-bd_C_term_dom"/>
</dbReference>
<name>E7QZE5_HALPU</name>
<evidence type="ECO:0000256" key="13">
    <source>
        <dbReference type="ARBA" id="ARBA00066315"/>
    </source>
</evidence>
<dbReference type="FunFam" id="3.40.50.300:FF:000042">
    <property type="entry name" value="Maltose/maltodextrin ABC transporter, ATP-binding protein"/>
    <property type="match status" value="1"/>
</dbReference>
<sequence length="384" mass="43032">MGRIVFDSVQKVYGSKTVAVDNFELEVADGEFLTLVGPSGSGKSTTLRMLAGLEEITAGEISIDDEVVNFLPPRDRDIAMVFQNYALYPHLSVRENLAFGLKRSTTLDKAEINRRVEETADLLGIPELLDNKPRQLSGGQKQRVATGRAIVREPEVFLFDEPLSNLDAKLRKHMRTELNRIQQELGTTTIYVTHDQEEAMTMSDRIAILNHGELQQVGSPREVYNDPTNLFVAQFIGSPSMNIFDGIIEARQGVSRFTGQIDHVLSDDIAETAERTASDRFVLGIRPEDLELCESSHRNASAVTVELVEPLGRDNLLYFEPSAMEADVDEEREYVMFVPPDVNPDVGDEVHITFDDDDIHLFDEETGNNLLVEGRTQREDPPVR</sequence>
<gene>
    <name evidence="16" type="ORF">SAMN05444342_2828</name>
    <name evidence="15" type="ORF">ZOD2009_20762</name>
</gene>
<dbReference type="InterPro" id="IPR013611">
    <property type="entry name" value="Transp-assoc_OB_typ2"/>
</dbReference>
<evidence type="ECO:0000256" key="12">
    <source>
        <dbReference type="ARBA" id="ARBA00065962"/>
    </source>
</evidence>
<evidence type="ECO:0000313" key="16">
    <source>
        <dbReference type="EMBL" id="SHL04210.1"/>
    </source>
</evidence>
<dbReference type="SUPFAM" id="SSF50331">
    <property type="entry name" value="MOP-like"/>
    <property type="match status" value="1"/>
</dbReference>
<reference evidence="15 17" key="1">
    <citation type="journal article" date="2014" name="ISME J.">
        <title>Trehalose/2-sulfotrehalose biosynthesis and glycine-betaine uptake are widely spread mechanisms for osmoadaptation in the Halobacteriales.</title>
        <authorList>
            <person name="Youssef N.H."/>
            <person name="Savage-Ashlock K.N."/>
            <person name="McCully A.L."/>
            <person name="Luedtke B."/>
            <person name="Shaw E.I."/>
            <person name="Hoff W.D."/>
            <person name="Elshahed M.S."/>
        </authorList>
    </citation>
    <scope>NUCLEOTIDE SEQUENCE [LARGE SCALE GENOMIC DNA]</scope>
    <source>
        <strain evidence="15 17">DX253</strain>
    </source>
</reference>
<evidence type="ECO:0000313" key="17">
    <source>
        <dbReference type="Proteomes" id="UP000003751"/>
    </source>
</evidence>
<keyword evidence="2" id="KW-0813">Transport</keyword>
<evidence type="ECO:0000256" key="10">
    <source>
        <dbReference type="ARBA" id="ARBA00053454"/>
    </source>
</evidence>
<feature type="domain" description="ABC transporter" evidence="14">
    <location>
        <begin position="4"/>
        <end position="236"/>
    </location>
</feature>
<dbReference type="GO" id="GO:0055052">
    <property type="term" value="C:ATP-binding cassette (ABC) transporter complex, substrate-binding subunit-containing"/>
    <property type="evidence" value="ECO:0007669"/>
    <property type="project" value="TreeGrafter"/>
</dbReference>
<reference evidence="16" key="2">
    <citation type="submission" date="2016-11" db="EMBL/GenBank/DDBJ databases">
        <authorList>
            <person name="Jaros S."/>
            <person name="Januszkiewicz K."/>
            <person name="Wedrychowicz H."/>
        </authorList>
    </citation>
    <scope>NUCLEOTIDE SEQUENCE [LARGE SCALE GENOMIC DNA]</scope>
    <source>
        <strain evidence="16">DX253</strain>
    </source>
</reference>
<dbReference type="Proteomes" id="UP000184203">
    <property type="component" value="Unassembled WGS sequence"/>
</dbReference>
<evidence type="ECO:0000313" key="18">
    <source>
        <dbReference type="Proteomes" id="UP000184203"/>
    </source>
</evidence>
<keyword evidence="16" id="KW-0762">Sugar transport</keyword>
<comment type="subcellular location">
    <subcellularLocation>
        <location evidence="1">Cell membrane</location>
        <topology evidence="1">Peripheral membrane protein</topology>
    </subcellularLocation>
</comment>
<dbReference type="STRING" id="797209.GCA_000376445_03193"/>
<protein>
    <recommendedName>
        <fullName evidence="13">ABC-type D-xylose/L-arabinose transporter</fullName>
        <ecNumber evidence="13">7.5.2.13</ecNumber>
    </recommendedName>
</protein>
<comment type="catalytic activity">
    <reaction evidence="8">
        <text>D-xylose(out) + ATP + H2O = D-xylose(in) + ADP + phosphate + H(+)</text>
        <dbReference type="Rhea" id="RHEA:29899"/>
        <dbReference type="ChEBI" id="CHEBI:15377"/>
        <dbReference type="ChEBI" id="CHEBI:15378"/>
        <dbReference type="ChEBI" id="CHEBI:30616"/>
        <dbReference type="ChEBI" id="CHEBI:43474"/>
        <dbReference type="ChEBI" id="CHEBI:53455"/>
        <dbReference type="ChEBI" id="CHEBI:456216"/>
        <dbReference type="EC" id="7.5.2.13"/>
    </reaction>
    <physiologicalReaction direction="left-to-right" evidence="8">
        <dbReference type="Rhea" id="RHEA:29900"/>
    </physiologicalReaction>
</comment>
<keyword evidence="4" id="KW-0547">Nucleotide-binding</keyword>
<evidence type="ECO:0000256" key="3">
    <source>
        <dbReference type="ARBA" id="ARBA00022475"/>
    </source>
</evidence>
<dbReference type="SMART" id="SM00382">
    <property type="entry name" value="AAA"/>
    <property type="match status" value="1"/>
</dbReference>
<evidence type="ECO:0000256" key="7">
    <source>
        <dbReference type="ARBA" id="ARBA00023136"/>
    </source>
</evidence>
<dbReference type="EMBL" id="FRAN01000004">
    <property type="protein sequence ID" value="SHL04210.1"/>
    <property type="molecule type" value="Genomic_DNA"/>
</dbReference>
<dbReference type="Pfam" id="PF00005">
    <property type="entry name" value="ABC_tran"/>
    <property type="match status" value="1"/>
</dbReference>
<dbReference type="GO" id="GO:0140359">
    <property type="term" value="F:ABC-type transporter activity"/>
    <property type="evidence" value="ECO:0007669"/>
    <property type="project" value="InterPro"/>
</dbReference>
<dbReference type="PATRIC" id="fig|797209.4.peg.4066"/>
<dbReference type="InterPro" id="IPR003593">
    <property type="entry name" value="AAA+_ATPase"/>
</dbReference>
<organism evidence="15 17">
    <name type="scientific">Haladaptatus paucihalophilus DX253</name>
    <dbReference type="NCBI Taxonomy" id="797209"/>
    <lineage>
        <taxon>Archaea</taxon>
        <taxon>Methanobacteriati</taxon>
        <taxon>Methanobacteriota</taxon>
        <taxon>Stenosarchaea group</taxon>
        <taxon>Halobacteria</taxon>
        <taxon>Halobacteriales</taxon>
        <taxon>Haladaptataceae</taxon>
        <taxon>Haladaptatus</taxon>
    </lineage>
</organism>
<dbReference type="GO" id="GO:0008643">
    <property type="term" value="P:carbohydrate transport"/>
    <property type="evidence" value="ECO:0007669"/>
    <property type="project" value="InterPro"/>
</dbReference>
<dbReference type="PANTHER" id="PTHR43875:SF15">
    <property type="entry name" value="TREHALOSE IMPORT ATP-BINDING PROTEIN SUGC"/>
    <property type="match status" value="1"/>
</dbReference>
<comment type="catalytic activity">
    <reaction evidence="9">
        <text>L-arabinose(out) + ATP + H2O = L-arabinose(in) + ADP + phosphate + H(+)</text>
        <dbReference type="Rhea" id="RHEA:30007"/>
        <dbReference type="ChEBI" id="CHEBI:15377"/>
        <dbReference type="ChEBI" id="CHEBI:15378"/>
        <dbReference type="ChEBI" id="CHEBI:17535"/>
        <dbReference type="ChEBI" id="CHEBI:30616"/>
        <dbReference type="ChEBI" id="CHEBI:43474"/>
        <dbReference type="ChEBI" id="CHEBI:456216"/>
        <dbReference type="EC" id="7.5.2.13"/>
    </reaction>
    <physiologicalReaction direction="left-to-right" evidence="9">
        <dbReference type="Rhea" id="RHEA:30008"/>
    </physiologicalReaction>
</comment>
<dbReference type="InterPro" id="IPR015855">
    <property type="entry name" value="ABC_transpr_MalK-like"/>
</dbReference>
<dbReference type="NCBIfam" id="NF008653">
    <property type="entry name" value="PRK11650.1"/>
    <property type="match status" value="1"/>
</dbReference>
<keyword evidence="7" id="KW-0472">Membrane</keyword>
<dbReference type="Gene3D" id="2.40.50.140">
    <property type="entry name" value="Nucleic acid-binding proteins"/>
    <property type="match status" value="1"/>
</dbReference>
<dbReference type="Proteomes" id="UP000003751">
    <property type="component" value="Unassembled WGS sequence"/>
</dbReference>
<comment type="function">
    <text evidence="10">Part of the ABC transporter complex XacGHIJK involved in the uptake of xylose and arabinose. Responsible for energy coupling to the transport system.</text>
</comment>
<evidence type="ECO:0000256" key="8">
    <source>
        <dbReference type="ARBA" id="ARBA00050355"/>
    </source>
</evidence>
<dbReference type="InterPro" id="IPR047641">
    <property type="entry name" value="ABC_transpr_MalK/UgpC-like"/>
</dbReference>
<dbReference type="GO" id="GO:0005524">
    <property type="term" value="F:ATP binding"/>
    <property type="evidence" value="ECO:0007669"/>
    <property type="project" value="UniProtKB-KW"/>
</dbReference>
<dbReference type="SUPFAM" id="SSF52540">
    <property type="entry name" value="P-loop containing nucleoside triphosphate hydrolases"/>
    <property type="match status" value="1"/>
</dbReference>
<evidence type="ECO:0000259" key="14">
    <source>
        <dbReference type="PROSITE" id="PS50893"/>
    </source>
</evidence>
<evidence type="ECO:0000256" key="5">
    <source>
        <dbReference type="ARBA" id="ARBA00022840"/>
    </source>
</evidence>
<keyword evidence="6" id="KW-1278">Translocase</keyword>
<dbReference type="InterPro" id="IPR012340">
    <property type="entry name" value="NA-bd_OB-fold"/>
</dbReference>
<reference evidence="18" key="3">
    <citation type="submission" date="2016-11" db="EMBL/GenBank/DDBJ databases">
        <authorList>
            <person name="Varghese N."/>
            <person name="Submissions S."/>
        </authorList>
    </citation>
    <scope>NUCLEOTIDE SEQUENCE [LARGE SCALE GENOMIC DNA]</scope>
    <source>
        <strain evidence="18">DX253</strain>
    </source>
</reference>
<dbReference type="EMBL" id="AEMG01000029">
    <property type="protein sequence ID" value="EFW90066.1"/>
    <property type="molecule type" value="Genomic_DNA"/>
</dbReference>